<dbReference type="InterPro" id="IPR043519">
    <property type="entry name" value="NT_sf"/>
</dbReference>
<dbReference type="Proteomes" id="UP000799537">
    <property type="component" value="Unassembled WGS sequence"/>
</dbReference>
<dbReference type="SUPFAM" id="SSF81301">
    <property type="entry name" value="Nucleotidyltransferase"/>
    <property type="match status" value="1"/>
</dbReference>
<dbReference type="Gene3D" id="3.30.460.10">
    <property type="entry name" value="Beta Polymerase, domain 2"/>
    <property type="match status" value="1"/>
</dbReference>
<sequence>MSSSAIPAEAILKDYVYDPTAWQRIAHRRITQPLEIVAPNPSWPSVFAIFKDRITAALGPLALEVNHCGSTSIPGLPAKDVIDIDLVVPDPTDEDSYVAALENAGFQFLIREPGWHEHRFFAGFEPQSANLHVWGPNCPEVQRHRIFREWLLKDESDRLLYYNVKEESAKETRDAGGVTIDYNQRKQDVIREILRRAFKDQGYL</sequence>
<proteinExistence type="predicted"/>
<reference evidence="1" key="1">
    <citation type="journal article" date="2020" name="Stud. Mycol.">
        <title>101 Dothideomycetes genomes: a test case for predicting lifestyles and emergence of pathogens.</title>
        <authorList>
            <person name="Haridas S."/>
            <person name="Albert R."/>
            <person name="Binder M."/>
            <person name="Bloem J."/>
            <person name="Labutti K."/>
            <person name="Salamov A."/>
            <person name="Andreopoulos B."/>
            <person name="Baker S."/>
            <person name="Barry K."/>
            <person name="Bills G."/>
            <person name="Bluhm B."/>
            <person name="Cannon C."/>
            <person name="Castanera R."/>
            <person name="Culley D."/>
            <person name="Daum C."/>
            <person name="Ezra D."/>
            <person name="Gonzalez J."/>
            <person name="Henrissat B."/>
            <person name="Kuo A."/>
            <person name="Liang C."/>
            <person name="Lipzen A."/>
            <person name="Lutzoni F."/>
            <person name="Magnuson J."/>
            <person name="Mondo S."/>
            <person name="Nolan M."/>
            <person name="Ohm R."/>
            <person name="Pangilinan J."/>
            <person name="Park H.-J."/>
            <person name="Ramirez L."/>
            <person name="Alfaro M."/>
            <person name="Sun H."/>
            <person name="Tritt A."/>
            <person name="Yoshinaga Y."/>
            <person name="Zwiers L.-H."/>
            <person name="Turgeon B."/>
            <person name="Goodwin S."/>
            <person name="Spatafora J."/>
            <person name="Crous P."/>
            <person name="Grigoriev I."/>
        </authorList>
    </citation>
    <scope>NUCLEOTIDE SEQUENCE</scope>
    <source>
        <strain evidence="1">ATCC 36951</strain>
    </source>
</reference>
<dbReference type="PANTHER" id="PTHR34822:SF1">
    <property type="entry name" value="GRPB FAMILY PROTEIN"/>
    <property type="match status" value="1"/>
</dbReference>
<accession>A0A6A6CZK3</accession>
<dbReference type="EMBL" id="ML993582">
    <property type="protein sequence ID" value="KAF2171630.1"/>
    <property type="molecule type" value="Genomic_DNA"/>
</dbReference>
<evidence type="ECO:0000313" key="1">
    <source>
        <dbReference type="EMBL" id="KAF2171630.1"/>
    </source>
</evidence>
<dbReference type="RefSeq" id="XP_033672519.1">
    <property type="nucleotide sequence ID" value="XM_033804254.1"/>
</dbReference>
<dbReference type="Pfam" id="PF04229">
    <property type="entry name" value="GrpB"/>
    <property type="match status" value="1"/>
</dbReference>
<protein>
    <submittedName>
        <fullName evidence="1">Uncharacterized protein</fullName>
    </submittedName>
</protein>
<keyword evidence="2" id="KW-1185">Reference proteome</keyword>
<name>A0A6A6CZK3_ZASCE</name>
<dbReference type="GeneID" id="54557526"/>
<gene>
    <name evidence="1" type="ORF">M409DRAFT_17866</name>
</gene>
<evidence type="ECO:0000313" key="2">
    <source>
        <dbReference type="Proteomes" id="UP000799537"/>
    </source>
</evidence>
<dbReference type="PANTHER" id="PTHR34822">
    <property type="entry name" value="GRPB DOMAIN PROTEIN (AFU_ORTHOLOGUE AFUA_1G01530)"/>
    <property type="match status" value="1"/>
</dbReference>
<dbReference type="InterPro" id="IPR007344">
    <property type="entry name" value="GrpB/CoaE"/>
</dbReference>
<dbReference type="OrthoDB" id="630895at2759"/>
<dbReference type="AlphaFoldDB" id="A0A6A6CZK3"/>
<organism evidence="1 2">
    <name type="scientific">Zasmidium cellare ATCC 36951</name>
    <dbReference type="NCBI Taxonomy" id="1080233"/>
    <lineage>
        <taxon>Eukaryota</taxon>
        <taxon>Fungi</taxon>
        <taxon>Dikarya</taxon>
        <taxon>Ascomycota</taxon>
        <taxon>Pezizomycotina</taxon>
        <taxon>Dothideomycetes</taxon>
        <taxon>Dothideomycetidae</taxon>
        <taxon>Mycosphaerellales</taxon>
        <taxon>Mycosphaerellaceae</taxon>
        <taxon>Zasmidium</taxon>
    </lineage>
</organism>